<gene>
    <name evidence="6" type="ORF">RIF29_09893</name>
</gene>
<keyword evidence="3" id="KW-1133">Transmembrane helix</keyword>
<name>A0AAN9II44_CROPI</name>
<evidence type="ECO:0000256" key="4">
    <source>
        <dbReference type="ARBA" id="ARBA00023136"/>
    </source>
</evidence>
<organism evidence="6 7">
    <name type="scientific">Crotalaria pallida</name>
    <name type="common">Smooth rattlebox</name>
    <name type="synonym">Crotalaria striata</name>
    <dbReference type="NCBI Taxonomy" id="3830"/>
    <lineage>
        <taxon>Eukaryota</taxon>
        <taxon>Viridiplantae</taxon>
        <taxon>Streptophyta</taxon>
        <taxon>Embryophyta</taxon>
        <taxon>Tracheophyta</taxon>
        <taxon>Spermatophyta</taxon>
        <taxon>Magnoliopsida</taxon>
        <taxon>eudicotyledons</taxon>
        <taxon>Gunneridae</taxon>
        <taxon>Pentapetalae</taxon>
        <taxon>rosids</taxon>
        <taxon>fabids</taxon>
        <taxon>Fabales</taxon>
        <taxon>Fabaceae</taxon>
        <taxon>Papilionoideae</taxon>
        <taxon>50 kb inversion clade</taxon>
        <taxon>genistoids sensu lato</taxon>
        <taxon>core genistoids</taxon>
        <taxon>Crotalarieae</taxon>
        <taxon>Crotalaria</taxon>
    </lineage>
</organism>
<evidence type="ECO:0000256" key="1">
    <source>
        <dbReference type="ARBA" id="ARBA00004370"/>
    </source>
</evidence>
<accession>A0AAN9II44</accession>
<evidence type="ECO:0000313" key="6">
    <source>
        <dbReference type="EMBL" id="KAK7281693.1"/>
    </source>
</evidence>
<keyword evidence="4" id="KW-0472">Membrane</keyword>
<keyword evidence="7" id="KW-1185">Reference proteome</keyword>
<evidence type="ECO:0000313" key="7">
    <source>
        <dbReference type="Proteomes" id="UP001372338"/>
    </source>
</evidence>
<dbReference type="InterPro" id="IPR045120">
    <property type="entry name" value="Suco/Slp1-like"/>
</dbReference>
<evidence type="ECO:0000256" key="3">
    <source>
        <dbReference type="ARBA" id="ARBA00022989"/>
    </source>
</evidence>
<dbReference type="GO" id="GO:0034975">
    <property type="term" value="P:protein folding in endoplasmic reticulum"/>
    <property type="evidence" value="ECO:0007669"/>
    <property type="project" value="TreeGrafter"/>
</dbReference>
<comment type="subcellular location">
    <subcellularLocation>
        <location evidence="1">Membrane</location>
    </subcellularLocation>
</comment>
<dbReference type="PANTHER" id="PTHR12953">
    <property type="entry name" value="MEMBRANE PROTEIN CH1 RELATED"/>
    <property type="match status" value="1"/>
</dbReference>
<dbReference type="AlphaFoldDB" id="A0AAN9II44"/>
<evidence type="ECO:0000256" key="2">
    <source>
        <dbReference type="ARBA" id="ARBA00022692"/>
    </source>
</evidence>
<protein>
    <recommendedName>
        <fullName evidence="5">SUN domain-containing protein</fullName>
    </recommendedName>
</protein>
<dbReference type="GO" id="GO:0016020">
    <property type="term" value="C:membrane"/>
    <property type="evidence" value="ECO:0007669"/>
    <property type="project" value="UniProtKB-SubCell"/>
</dbReference>
<dbReference type="Pfam" id="PF07738">
    <property type="entry name" value="Sad1_UNC"/>
    <property type="match status" value="1"/>
</dbReference>
<comment type="caution">
    <text evidence="6">The sequence shown here is derived from an EMBL/GenBank/DDBJ whole genome shotgun (WGS) entry which is preliminary data.</text>
</comment>
<reference evidence="6 7" key="1">
    <citation type="submission" date="2024-01" db="EMBL/GenBank/DDBJ databases">
        <title>The genomes of 5 underutilized Papilionoideae crops provide insights into root nodulation and disease resistanc.</title>
        <authorList>
            <person name="Yuan L."/>
        </authorList>
    </citation>
    <scope>NUCLEOTIDE SEQUENCE [LARGE SCALE GENOMIC DNA]</scope>
    <source>
        <strain evidence="6">ZHUSHIDOU_FW_LH</strain>
        <tissue evidence="6">Leaf</tissue>
    </source>
</reference>
<dbReference type="EMBL" id="JAYWIO010000002">
    <property type="protein sequence ID" value="KAK7281693.1"/>
    <property type="molecule type" value="Genomic_DNA"/>
</dbReference>
<feature type="domain" description="SUN" evidence="5">
    <location>
        <begin position="90"/>
        <end position="210"/>
    </location>
</feature>
<dbReference type="Proteomes" id="UP001372338">
    <property type="component" value="Unassembled WGS sequence"/>
</dbReference>
<dbReference type="InterPro" id="IPR012919">
    <property type="entry name" value="SUN_dom"/>
</dbReference>
<dbReference type="PANTHER" id="PTHR12953:SF3">
    <property type="entry name" value="SUN DOMAIN-CONTAINING PROTEIN 5"/>
    <property type="match status" value="1"/>
</dbReference>
<dbReference type="PROSITE" id="PS51469">
    <property type="entry name" value="SUN"/>
    <property type="match status" value="1"/>
</dbReference>
<proteinExistence type="predicted"/>
<dbReference type="GO" id="GO:0005737">
    <property type="term" value="C:cytoplasm"/>
    <property type="evidence" value="ECO:0007669"/>
    <property type="project" value="TreeGrafter"/>
</dbReference>
<evidence type="ECO:0000259" key="5">
    <source>
        <dbReference type="PROSITE" id="PS51469"/>
    </source>
</evidence>
<sequence length="210" mass="23583">MLEFNESPNSNSYGIISKKLATKATFSVPVTSRLEQVFFPQLVNRNLVCKSNPREQENTKIQQVQHGDEKLHSTNLNYDELGNTAKQEKSKGTNYAFSNITHRLEPDGSVYNYASESKGAKVVAHNKEAKGAKNIIGKDHDKYLRNPCSVGGKFVVIELAKETLIDSVKNANFEHYSSNFKEFELACCITFSTARKLNKSIPFRLISCEP</sequence>
<keyword evidence="2" id="KW-0812">Transmembrane</keyword>